<evidence type="ECO:0000313" key="7">
    <source>
        <dbReference type="Proteomes" id="UP000178526"/>
    </source>
</evidence>
<keyword evidence="3" id="KW-0731">Sigma factor</keyword>
<comment type="caution">
    <text evidence="6">The sequence shown here is derived from an EMBL/GenBank/DDBJ whole genome shotgun (WGS) entry which is preliminary data.</text>
</comment>
<dbReference type="PANTHER" id="PTHR43133">
    <property type="entry name" value="RNA POLYMERASE ECF-TYPE SIGMA FACTO"/>
    <property type="match status" value="1"/>
</dbReference>
<reference evidence="6 7" key="1">
    <citation type="journal article" date="2016" name="Nat. Commun.">
        <title>Thousands of microbial genomes shed light on interconnected biogeochemical processes in an aquifer system.</title>
        <authorList>
            <person name="Anantharaman K."/>
            <person name="Brown C.T."/>
            <person name="Hug L.A."/>
            <person name="Sharon I."/>
            <person name="Castelle C.J."/>
            <person name="Probst A.J."/>
            <person name="Thomas B.C."/>
            <person name="Singh A."/>
            <person name="Wilkins M.J."/>
            <person name="Karaoz U."/>
            <person name="Brodie E.L."/>
            <person name="Williams K.H."/>
            <person name="Hubbard S.S."/>
            <person name="Banfield J.F."/>
        </authorList>
    </citation>
    <scope>NUCLEOTIDE SEQUENCE [LARGE SCALE GENOMIC DNA]</scope>
</reference>
<name>A0A1F7RNA3_9BACT</name>
<dbReference type="Proteomes" id="UP000178526">
    <property type="component" value="Unassembled WGS sequence"/>
</dbReference>
<dbReference type="GO" id="GO:0016987">
    <property type="term" value="F:sigma factor activity"/>
    <property type="evidence" value="ECO:0007669"/>
    <property type="project" value="UniProtKB-KW"/>
</dbReference>
<sequence>MAKDFCIVSDSDLFEMCLRGDEGAWKYVYNFILNIARLKGRNLKQEPDDIAQMVVTSLIEGGLKKVKEKESFRGFLRKITVNKIIDISRTPIETRENSIDEPVESEEGTKMEQSLTSTDCSPEDELINKNTMEIIRFVLNDLKEECKKILKEYFRYKLGYYESYQELGKILKKPIGTISVQVKRCMEKFNENKKIKELAKSK</sequence>
<feature type="region of interest" description="Disordered" evidence="5">
    <location>
        <begin position="97"/>
        <end position="120"/>
    </location>
</feature>
<evidence type="ECO:0000256" key="4">
    <source>
        <dbReference type="ARBA" id="ARBA00023163"/>
    </source>
</evidence>
<dbReference type="SUPFAM" id="SSF88946">
    <property type="entry name" value="Sigma2 domain of RNA polymerase sigma factors"/>
    <property type="match status" value="1"/>
</dbReference>
<dbReference type="InterPro" id="IPR014284">
    <property type="entry name" value="RNA_pol_sigma-70_dom"/>
</dbReference>
<evidence type="ECO:0000256" key="2">
    <source>
        <dbReference type="ARBA" id="ARBA00023015"/>
    </source>
</evidence>
<dbReference type="AlphaFoldDB" id="A0A1F7RNA3"/>
<evidence type="ECO:0000256" key="3">
    <source>
        <dbReference type="ARBA" id="ARBA00023082"/>
    </source>
</evidence>
<dbReference type="NCBIfam" id="TIGR02937">
    <property type="entry name" value="sigma70-ECF"/>
    <property type="match status" value="1"/>
</dbReference>
<dbReference type="SUPFAM" id="SSF88659">
    <property type="entry name" value="Sigma3 and sigma4 domains of RNA polymerase sigma factors"/>
    <property type="match status" value="1"/>
</dbReference>
<accession>A0A1F7RNA3</accession>
<keyword evidence="4" id="KW-0804">Transcription</keyword>
<evidence type="ECO:0000256" key="1">
    <source>
        <dbReference type="ARBA" id="ARBA00010641"/>
    </source>
</evidence>
<proteinExistence type="inferred from homology"/>
<dbReference type="InterPro" id="IPR039425">
    <property type="entry name" value="RNA_pol_sigma-70-like"/>
</dbReference>
<dbReference type="GO" id="GO:0006352">
    <property type="term" value="P:DNA-templated transcription initiation"/>
    <property type="evidence" value="ECO:0007669"/>
    <property type="project" value="InterPro"/>
</dbReference>
<dbReference type="PANTHER" id="PTHR43133:SF51">
    <property type="entry name" value="RNA POLYMERASE SIGMA FACTOR"/>
    <property type="match status" value="1"/>
</dbReference>
<evidence type="ECO:0000256" key="5">
    <source>
        <dbReference type="SAM" id="MobiDB-lite"/>
    </source>
</evidence>
<dbReference type="InterPro" id="IPR013324">
    <property type="entry name" value="RNA_pol_sigma_r3/r4-like"/>
</dbReference>
<evidence type="ECO:0008006" key="8">
    <source>
        <dbReference type="Google" id="ProtNLM"/>
    </source>
</evidence>
<dbReference type="InterPro" id="IPR013325">
    <property type="entry name" value="RNA_pol_sigma_r2"/>
</dbReference>
<keyword evidence="2" id="KW-0805">Transcription regulation</keyword>
<feature type="compositionally biased region" description="Polar residues" evidence="5">
    <location>
        <begin position="111"/>
        <end position="120"/>
    </location>
</feature>
<evidence type="ECO:0000313" key="6">
    <source>
        <dbReference type="EMBL" id="OGL43026.1"/>
    </source>
</evidence>
<organism evidence="6 7">
    <name type="scientific">Candidatus Schekmanbacteria bacterium GWA2_38_11</name>
    <dbReference type="NCBI Taxonomy" id="1817876"/>
    <lineage>
        <taxon>Bacteria</taxon>
        <taxon>Candidatus Schekmaniibacteriota</taxon>
    </lineage>
</organism>
<dbReference type="EMBL" id="MGDB01000015">
    <property type="protein sequence ID" value="OGL43026.1"/>
    <property type="molecule type" value="Genomic_DNA"/>
</dbReference>
<comment type="similarity">
    <text evidence="1">Belongs to the sigma-70 factor family. ECF subfamily.</text>
</comment>
<dbReference type="Gene3D" id="1.10.1740.10">
    <property type="match status" value="1"/>
</dbReference>
<gene>
    <name evidence="6" type="ORF">A2042_07405</name>
</gene>
<protein>
    <recommendedName>
        <fullName evidence="8">RNA polymerase sigma-70 region 2 domain-containing protein</fullName>
    </recommendedName>
</protein>